<reference evidence="7" key="1">
    <citation type="journal article" date="2019" name="Int. J. Syst. Evol. Microbiol.">
        <title>The Global Catalogue of Microorganisms (GCM) 10K type strain sequencing project: providing services to taxonomists for standard genome sequencing and annotation.</title>
        <authorList>
            <consortium name="The Broad Institute Genomics Platform"/>
            <consortium name="The Broad Institute Genome Sequencing Center for Infectious Disease"/>
            <person name="Wu L."/>
            <person name="Ma J."/>
        </authorList>
    </citation>
    <scope>NUCLEOTIDE SEQUENCE [LARGE SCALE GENOMIC DNA]</scope>
    <source>
        <strain evidence="7">CCUG 59778</strain>
    </source>
</reference>
<comment type="similarity">
    <text evidence="1 4">Belongs to the purine/pyrimidine phosphoribosyltransferase family. PyrR subfamily.</text>
</comment>
<feature type="domain" description="Phosphoribosyltransferase" evidence="5">
    <location>
        <begin position="24"/>
        <end position="165"/>
    </location>
</feature>
<evidence type="ECO:0000256" key="1">
    <source>
        <dbReference type="ARBA" id="ARBA00005565"/>
    </source>
</evidence>
<dbReference type="PANTHER" id="PTHR11608:SF0">
    <property type="entry name" value="BIFUNCTIONAL PROTEIN PYRR"/>
    <property type="match status" value="1"/>
</dbReference>
<dbReference type="PANTHER" id="PTHR11608">
    <property type="entry name" value="BIFUNCTIONAL PROTEIN PYRR"/>
    <property type="match status" value="1"/>
</dbReference>
<dbReference type="SUPFAM" id="SSF53271">
    <property type="entry name" value="PRTase-like"/>
    <property type="match status" value="1"/>
</dbReference>
<keyword evidence="3 4" id="KW-0804">Transcription</keyword>
<keyword evidence="4 6" id="KW-0328">Glycosyltransferase</keyword>
<sequence length="195" mass="21240">MAPRDRGATEPTEPRELLGPGDVARTIARMAHQVIEKTSLDASGSRPVVLLGIPTRGVPLTQRLAAKIAEFTDVRVPTGTLDVTLYRDDLRRRPTRPLGATELPRSGVEDALVVLVDDVLFSGRTIRAALDALRDVGRPRAVQLAVLVDRGHRELPIRADYVGKNVPTARTEEVAVLFTETDGRDAVLLNRGTDQ</sequence>
<comment type="catalytic activity">
    <reaction evidence="4">
        <text>UMP + diphosphate = 5-phospho-alpha-D-ribose 1-diphosphate + uracil</text>
        <dbReference type="Rhea" id="RHEA:13017"/>
        <dbReference type="ChEBI" id="CHEBI:17568"/>
        <dbReference type="ChEBI" id="CHEBI:33019"/>
        <dbReference type="ChEBI" id="CHEBI:57865"/>
        <dbReference type="ChEBI" id="CHEBI:58017"/>
        <dbReference type="EC" id="2.4.2.9"/>
    </reaction>
</comment>
<comment type="function">
    <text evidence="4">Regulates the transcription of the pyrimidine nucleotide (pyr) operon in response to exogenous pyrimidines.</text>
</comment>
<dbReference type="NCBIfam" id="NF003547">
    <property type="entry name" value="PRK05205.1-3"/>
    <property type="match status" value="1"/>
</dbReference>
<protein>
    <recommendedName>
        <fullName evidence="4">Bifunctional protein PyrR</fullName>
    </recommendedName>
    <domain>
        <recommendedName>
            <fullName evidence="4">Pyrimidine operon regulatory protein</fullName>
        </recommendedName>
    </domain>
    <domain>
        <recommendedName>
            <fullName evidence="4">Uracil phosphoribosyltransferase</fullName>
            <shortName evidence="4">UPRTase</shortName>
            <ecNumber evidence="4">2.4.2.9</ecNumber>
        </recommendedName>
    </domain>
</protein>
<comment type="caution">
    <text evidence="6">The sequence shown here is derived from an EMBL/GenBank/DDBJ whole genome shotgun (WGS) entry which is preliminary data.</text>
</comment>
<evidence type="ECO:0000313" key="7">
    <source>
        <dbReference type="Proteomes" id="UP001596157"/>
    </source>
</evidence>
<dbReference type="Pfam" id="PF00156">
    <property type="entry name" value="Pribosyltran"/>
    <property type="match status" value="1"/>
</dbReference>
<dbReference type="EMBL" id="JBHSKF010000007">
    <property type="protein sequence ID" value="MFC5288585.1"/>
    <property type="molecule type" value="Genomic_DNA"/>
</dbReference>
<dbReference type="NCBIfam" id="NF003549">
    <property type="entry name" value="PRK05205.1-5"/>
    <property type="match status" value="1"/>
</dbReference>
<evidence type="ECO:0000259" key="5">
    <source>
        <dbReference type="Pfam" id="PF00156"/>
    </source>
</evidence>
<dbReference type="GO" id="GO:0004845">
    <property type="term" value="F:uracil phosphoribosyltransferase activity"/>
    <property type="evidence" value="ECO:0007669"/>
    <property type="project" value="UniProtKB-EC"/>
</dbReference>
<dbReference type="InterPro" id="IPR000836">
    <property type="entry name" value="PRTase_dom"/>
</dbReference>
<evidence type="ECO:0000256" key="2">
    <source>
        <dbReference type="ARBA" id="ARBA00023015"/>
    </source>
</evidence>
<organism evidence="6 7">
    <name type="scientific">Actinokineospora guangxiensis</name>
    <dbReference type="NCBI Taxonomy" id="1490288"/>
    <lineage>
        <taxon>Bacteria</taxon>
        <taxon>Bacillati</taxon>
        <taxon>Actinomycetota</taxon>
        <taxon>Actinomycetes</taxon>
        <taxon>Pseudonocardiales</taxon>
        <taxon>Pseudonocardiaceae</taxon>
        <taxon>Actinokineospora</taxon>
    </lineage>
</organism>
<dbReference type="EC" id="2.4.2.9" evidence="4"/>
<proteinExistence type="inferred from homology"/>
<evidence type="ECO:0000313" key="6">
    <source>
        <dbReference type="EMBL" id="MFC5288585.1"/>
    </source>
</evidence>
<dbReference type="Gene3D" id="3.40.50.2020">
    <property type="match status" value="1"/>
</dbReference>
<comment type="function">
    <text evidence="4">Also displays a weak uracil phosphoribosyltransferase activity which is not physiologically significant.</text>
</comment>
<name>A0ABW0ERI0_9PSEU</name>
<keyword evidence="2 4" id="KW-0805">Transcription regulation</keyword>
<feature type="short sequence motif" description="PRPP-binding" evidence="4">
    <location>
        <begin position="113"/>
        <end position="125"/>
    </location>
</feature>
<accession>A0ABW0ERI0</accession>
<dbReference type="Proteomes" id="UP001596157">
    <property type="component" value="Unassembled WGS sequence"/>
</dbReference>
<evidence type="ECO:0000256" key="4">
    <source>
        <dbReference type="HAMAP-Rule" id="MF_01219"/>
    </source>
</evidence>
<dbReference type="CDD" id="cd06223">
    <property type="entry name" value="PRTases_typeI"/>
    <property type="match status" value="1"/>
</dbReference>
<dbReference type="RefSeq" id="WP_378248437.1">
    <property type="nucleotide sequence ID" value="NZ_JBHSKF010000007.1"/>
</dbReference>
<keyword evidence="7" id="KW-1185">Reference proteome</keyword>
<dbReference type="InterPro" id="IPR023050">
    <property type="entry name" value="PyrR"/>
</dbReference>
<keyword evidence="4 6" id="KW-0808">Transferase</keyword>
<dbReference type="HAMAP" id="MF_01219">
    <property type="entry name" value="PyrR"/>
    <property type="match status" value="1"/>
</dbReference>
<evidence type="ECO:0000256" key="3">
    <source>
        <dbReference type="ARBA" id="ARBA00023163"/>
    </source>
</evidence>
<dbReference type="InterPro" id="IPR050137">
    <property type="entry name" value="PyrR_bifunctional"/>
</dbReference>
<dbReference type="InterPro" id="IPR029057">
    <property type="entry name" value="PRTase-like"/>
</dbReference>
<gene>
    <name evidence="4 6" type="primary">pyrR</name>
    <name evidence="6" type="ORF">ACFPM7_16110</name>
</gene>